<dbReference type="SUPFAM" id="SSF54637">
    <property type="entry name" value="Thioesterase/thiol ester dehydrase-isomerase"/>
    <property type="match status" value="1"/>
</dbReference>
<keyword evidence="4" id="KW-1185">Reference proteome</keyword>
<dbReference type="PANTHER" id="PTHR43437:SF3">
    <property type="entry name" value="HYDROXYACYL-THIOESTER DEHYDRATASE TYPE 2, MITOCHONDRIAL"/>
    <property type="match status" value="1"/>
</dbReference>
<dbReference type="CDD" id="cd03449">
    <property type="entry name" value="R_hydratase"/>
    <property type="match status" value="1"/>
</dbReference>
<dbReference type="PANTHER" id="PTHR43437">
    <property type="entry name" value="HYDROXYACYL-THIOESTER DEHYDRATASE TYPE 2, MITOCHONDRIAL-RELATED"/>
    <property type="match status" value="1"/>
</dbReference>
<evidence type="ECO:0000313" key="3">
    <source>
        <dbReference type="EMBL" id="QQP86720.1"/>
    </source>
</evidence>
<sequence length="157" mass="17047">MPNIIQTITYDAIEVGQKATIERNVEEKDILLFAAASGDNNPVHLNAEYAATTNFKKPIAHGMLSAGFISAAMACHLPGPGSVYLTQTLEFLRPVHAGDTLRIEIEVLEKLPKNQVRLSTKVFNQRNKRIVVGDATALLPNESVAIEMAELPKVAIG</sequence>
<accession>A0A974RXZ3</accession>
<organism evidence="3 4">
    <name type="scientific">Entomomonas asaccharolytica</name>
    <dbReference type="NCBI Taxonomy" id="2785331"/>
    <lineage>
        <taxon>Bacteria</taxon>
        <taxon>Pseudomonadati</taxon>
        <taxon>Pseudomonadota</taxon>
        <taxon>Gammaproteobacteria</taxon>
        <taxon>Pseudomonadales</taxon>
        <taxon>Pseudomonadaceae</taxon>
        <taxon>Entomomonas</taxon>
    </lineage>
</organism>
<protein>
    <submittedName>
        <fullName evidence="3">MaoC family dehydratase</fullName>
    </submittedName>
</protein>
<dbReference type="InterPro" id="IPR029069">
    <property type="entry name" value="HotDog_dom_sf"/>
</dbReference>
<dbReference type="FunFam" id="3.10.129.10:FF:000042">
    <property type="entry name" value="MaoC domain protein dehydratase"/>
    <property type="match status" value="1"/>
</dbReference>
<dbReference type="Proteomes" id="UP000595278">
    <property type="component" value="Chromosome"/>
</dbReference>
<dbReference type="GO" id="GO:0006633">
    <property type="term" value="P:fatty acid biosynthetic process"/>
    <property type="evidence" value="ECO:0007669"/>
    <property type="project" value="TreeGrafter"/>
</dbReference>
<dbReference type="KEGG" id="eaz:JHT90_05635"/>
<dbReference type="Gene3D" id="3.10.129.10">
    <property type="entry name" value="Hotdog Thioesterase"/>
    <property type="match status" value="1"/>
</dbReference>
<dbReference type="RefSeq" id="WP_201095074.1">
    <property type="nucleotide sequence ID" value="NZ_CP067393.1"/>
</dbReference>
<dbReference type="InterPro" id="IPR050965">
    <property type="entry name" value="UPF0336/Enoyl-CoA_hydratase"/>
</dbReference>
<proteinExistence type="predicted"/>
<dbReference type="InterPro" id="IPR002539">
    <property type="entry name" value="MaoC-like_dom"/>
</dbReference>
<dbReference type="EMBL" id="CP067393">
    <property type="protein sequence ID" value="QQP86720.1"/>
    <property type="molecule type" value="Genomic_DNA"/>
</dbReference>
<keyword evidence="1" id="KW-0456">Lyase</keyword>
<feature type="domain" description="MaoC-like" evidence="2">
    <location>
        <begin position="16"/>
        <end position="120"/>
    </location>
</feature>
<dbReference type="AlphaFoldDB" id="A0A974RXZ3"/>
<gene>
    <name evidence="3" type="ORF">JHT90_05635</name>
</gene>
<dbReference type="Pfam" id="PF01575">
    <property type="entry name" value="MaoC_dehydratas"/>
    <property type="match status" value="1"/>
</dbReference>
<evidence type="ECO:0000256" key="1">
    <source>
        <dbReference type="ARBA" id="ARBA00023239"/>
    </source>
</evidence>
<name>A0A974RXZ3_9GAMM</name>
<reference evidence="3 4" key="1">
    <citation type="submission" date="2021-01" db="EMBL/GenBank/DDBJ databases">
        <title>Entomomonas sp. F2A isolated from a house cricket (Acheta domesticus).</title>
        <authorList>
            <person name="Spergser J."/>
            <person name="Busse H.-J."/>
        </authorList>
    </citation>
    <scope>NUCLEOTIDE SEQUENCE [LARGE SCALE GENOMIC DNA]</scope>
    <source>
        <strain evidence="3 4">F2A</strain>
    </source>
</reference>
<evidence type="ECO:0000313" key="4">
    <source>
        <dbReference type="Proteomes" id="UP000595278"/>
    </source>
</evidence>
<dbReference type="GO" id="GO:0019171">
    <property type="term" value="F:(3R)-hydroxyacyl-[acyl-carrier-protein] dehydratase activity"/>
    <property type="evidence" value="ECO:0007669"/>
    <property type="project" value="TreeGrafter"/>
</dbReference>
<evidence type="ECO:0000259" key="2">
    <source>
        <dbReference type="Pfam" id="PF01575"/>
    </source>
</evidence>